<accession>A0A1H7XD89</accession>
<dbReference type="Gene3D" id="2.60.40.380">
    <property type="entry name" value="Purple acid phosphatase-like, N-terminal"/>
    <property type="match status" value="1"/>
</dbReference>
<dbReference type="InterPro" id="IPR039331">
    <property type="entry name" value="PAPs-like"/>
</dbReference>
<dbReference type="RefSeq" id="WP_236656621.1">
    <property type="nucleotide sequence ID" value="NZ_BBPN01000051.1"/>
</dbReference>
<proteinExistence type="predicted"/>
<dbReference type="AlphaFoldDB" id="A0A1H7XD89"/>
<dbReference type="PANTHER" id="PTHR22953:SF153">
    <property type="entry name" value="PURPLE ACID PHOSPHATASE"/>
    <property type="match status" value="1"/>
</dbReference>
<organism evidence="5 6">
    <name type="scientific">Streptacidiphilus jiangxiensis</name>
    <dbReference type="NCBI Taxonomy" id="235985"/>
    <lineage>
        <taxon>Bacteria</taxon>
        <taxon>Bacillati</taxon>
        <taxon>Actinomycetota</taxon>
        <taxon>Actinomycetes</taxon>
        <taxon>Kitasatosporales</taxon>
        <taxon>Streptomycetaceae</taxon>
        <taxon>Streptacidiphilus</taxon>
    </lineage>
</organism>
<dbReference type="SUPFAM" id="SSF56300">
    <property type="entry name" value="Metallo-dependent phosphatases"/>
    <property type="match status" value="1"/>
</dbReference>
<feature type="region of interest" description="Disordered" evidence="2">
    <location>
        <begin position="1"/>
        <end position="24"/>
    </location>
</feature>
<dbReference type="EMBL" id="FOAZ01000023">
    <property type="protein sequence ID" value="SEM30989.1"/>
    <property type="molecule type" value="Genomic_DNA"/>
</dbReference>
<dbReference type="InterPro" id="IPR004843">
    <property type="entry name" value="Calcineurin-like_PHP"/>
</dbReference>
<feature type="compositionally biased region" description="Polar residues" evidence="2">
    <location>
        <begin position="14"/>
        <end position="24"/>
    </location>
</feature>
<dbReference type="InterPro" id="IPR015914">
    <property type="entry name" value="PAPs_N"/>
</dbReference>
<keyword evidence="1" id="KW-0732">Signal</keyword>
<gene>
    <name evidence="5" type="ORF">SAMN05414137_12381</name>
</gene>
<dbReference type="PANTHER" id="PTHR22953">
    <property type="entry name" value="ACID PHOSPHATASE RELATED"/>
    <property type="match status" value="1"/>
</dbReference>
<dbReference type="InterPro" id="IPR008963">
    <property type="entry name" value="Purple_acid_Pase-like_N"/>
</dbReference>
<reference evidence="6" key="1">
    <citation type="submission" date="2016-10" db="EMBL/GenBank/DDBJ databases">
        <authorList>
            <person name="Varghese N."/>
        </authorList>
    </citation>
    <scope>NUCLEOTIDE SEQUENCE [LARGE SCALE GENOMIC DNA]</scope>
    <source>
        <strain evidence="6">DSM 45096 / BCRC 16803 / CGMCC 4.1857 / CIP 109030 / JCM 12277 / KCTC 19219 / NBRC 100920 / 33214</strain>
    </source>
</reference>
<sequence>MNDATPHLPRTADDSSTQNDASSTIVDRRTALRLAGAGGALAVGAGLLGAPAAHADTPAPAPAPGSPMLLAEPEALGAPPVEGLHLTFGEDPASQMTVSWTTESSVRDPHVRYGTFEGGFGRSVGAETVTYVDGVSGRTVYIHHARLHGLQPDTFYTYAAMHAGARPDSGTFRTAPRGRRPLTFTSFGDQSVPNTVWQPDGKGGFAVVDAGIGSPASADIVAGVEKVDPLFHLLNGDLCYANISADRLRTWQGFHANNSRSARYRAWMPAAGNHEDEKGNGPIGYSGYQARFALPRNGSTDPETAGLWYSFTAGSVHVVVLQNDDVAYQDGGDNYVNGYSGGAQAAWLEADLRRARADSDIDWIVVCMHQVMISSADANGSDLGLRQLWGPLFDRYGVDLVLCGHEHHYERSLAVRGVVGGSEVLTPNPVSGATDSIDTSLGTVHMVLGGGGTSSPSNGKLFAPDKGKVLTGVGPVGANGKRTPVYVFEETPWSAFRDADHAYGFAAFTVDPGRHAGDTTRMHVTYYNVAQPDGAVTPLESFVLHRKRADG</sequence>
<protein>
    <submittedName>
        <fullName evidence="5">3',5'-cyclic AMP phosphodiesterase CpdA</fullName>
    </submittedName>
</protein>
<evidence type="ECO:0000259" key="4">
    <source>
        <dbReference type="Pfam" id="PF16656"/>
    </source>
</evidence>
<dbReference type="SUPFAM" id="SSF49363">
    <property type="entry name" value="Purple acid phosphatase, N-terminal domain"/>
    <property type="match status" value="1"/>
</dbReference>
<dbReference type="Gene3D" id="3.60.21.10">
    <property type="match status" value="1"/>
</dbReference>
<dbReference type="STRING" id="235985.SAMN05414137_12381"/>
<dbReference type="Proteomes" id="UP000183015">
    <property type="component" value="Unassembled WGS sequence"/>
</dbReference>
<dbReference type="InterPro" id="IPR029052">
    <property type="entry name" value="Metallo-depent_PP-like"/>
</dbReference>
<dbReference type="GO" id="GO:0046872">
    <property type="term" value="F:metal ion binding"/>
    <property type="evidence" value="ECO:0007669"/>
    <property type="project" value="InterPro"/>
</dbReference>
<evidence type="ECO:0000259" key="3">
    <source>
        <dbReference type="Pfam" id="PF00149"/>
    </source>
</evidence>
<dbReference type="PROSITE" id="PS51318">
    <property type="entry name" value="TAT"/>
    <property type="match status" value="1"/>
</dbReference>
<keyword evidence="6" id="KW-1185">Reference proteome</keyword>
<name>A0A1H7XD89_STRJI</name>
<dbReference type="Pfam" id="PF16656">
    <property type="entry name" value="Pur_ac_phosph_N"/>
    <property type="match status" value="1"/>
</dbReference>
<feature type="domain" description="Calcineurin-like phosphoesterase" evidence="3">
    <location>
        <begin position="227"/>
        <end position="409"/>
    </location>
</feature>
<evidence type="ECO:0000313" key="5">
    <source>
        <dbReference type="EMBL" id="SEM30989.1"/>
    </source>
</evidence>
<evidence type="ECO:0000313" key="6">
    <source>
        <dbReference type="Proteomes" id="UP000183015"/>
    </source>
</evidence>
<feature type="domain" description="Purple acid phosphatase N-terminal" evidence="4">
    <location>
        <begin position="82"/>
        <end position="173"/>
    </location>
</feature>
<dbReference type="InterPro" id="IPR006311">
    <property type="entry name" value="TAT_signal"/>
</dbReference>
<dbReference type="eggNOG" id="COG1409">
    <property type="taxonomic scope" value="Bacteria"/>
</dbReference>
<dbReference type="Pfam" id="PF00149">
    <property type="entry name" value="Metallophos"/>
    <property type="match status" value="1"/>
</dbReference>
<evidence type="ECO:0000256" key="1">
    <source>
        <dbReference type="ARBA" id="ARBA00022729"/>
    </source>
</evidence>
<dbReference type="GO" id="GO:0003993">
    <property type="term" value="F:acid phosphatase activity"/>
    <property type="evidence" value="ECO:0007669"/>
    <property type="project" value="InterPro"/>
</dbReference>
<evidence type="ECO:0000256" key="2">
    <source>
        <dbReference type="SAM" id="MobiDB-lite"/>
    </source>
</evidence>